<evidence type="ECO:0000256" key="3">
    <source>
        <dbReference type="ARBA" id="ARBA00007357"/>
    </source>
</evidence>
<dbReference type="GO" id="GO:0004222">
    <property type="term" value="F:metalloendopeptidase activity"/>
    <property type="evidence" value="ECO:0007669"/>
    <property type="project" value="InterPro"/>
</dbReference>
<dbReference type="PROSITE" id="PS51885">
    <property type="entry name" value="NEPRILYSIN"/>
    <property type="match status" value="1"/>
</dbReference>
<keyword evidence="7" id="KW-0862">Zinc</keyword>
<evidence type="ECO:0000259" key="11">
    <source>
        <dbReference type="Pfam" id="PF05649"/>
    </source>
</evidence>
<evidence type="ECO:0000256" key="1">
    <source>
        <dbReference type="ARBA" id="ARBA00001947"/>
    </source>
</evidence>
<evidence type="ECO:0000313" key="12">
    <source>
        <dbReference type="EMBL" id="KAI8038266.1"/>
    </source>
</evidence>
<dbReference type="Gene3D" id="1.10.1380.10">
    <property type="entry name" value="Neutral endopeptidase , domain2"/>
    <property type="match status" value="1"/>
</dbReference>
<comment type="caution">
    <text evidence="12">The sequence shown here is derived from an EMBL/GenBank/DDBJ whole genome shotgun (WGS) entry which is preliminary data.</text>
</comment>
<dbReference type="Gene3D" id="3.40.390.10">
    <property type="entry name" value="Collagenase (Catalytic Domain)"/>
    <property type="match status" value="1"/>
</dbReference>
<evidence type="ECO:0000256" key="5">
    <source>
        <dbReference type="ARBA" id="ARBA00022723"/>
    </source>
</evidence>
<protein>
    <recommendedName>
        <fullName evidence="14">Membrane metallo-endopeptidase-like 1</fullName>
    </recommendedName>
</protein>
<feature type="chain" id="PRO_5040336640" description="Membrane metallo-endopeptidase-like 1" evidence="9">
    <location>
        <begin position="20"/>
        <end position="656"/>
    </location>
</feature>
<keyword evidence="9" id="KW-0732">Signal</keyword>
<comment type="subcellular location">
    <subcellularLocation>
        <location evidence="2">Cell membrane</location>
        <topology evidence="2">Single-pass type II membrane protein</topology>
    </subcellularLocation>
</comment>
<dbReference type="PANTHER" id="PTHR11733:SF167">
    <property type="entry name" value="FI17812P1-RELATED"/>
    <property type="match status" value="1"/>
</dbReference>
<name>A0A9P9YJZ9_9MUSC</name>
<evidence type="ECO:0000256" key="2">
    <source>
        <dbReference type="ARBA" id="ARBA00004401"/>
    </source>
</evidence>
<keyword evidence="13" id="KW-1185">Reference proteome</keyword>
<evidence type="ECO:0000256" key="8">
    <source>
        <dbReference type="ARBA" id="ARBA00023049"/>
    </source>
</evidence>
<comment type="similarity">
    <text evidence="3">Belongs to the peptidase M13 family.</text>
</comment>
<dbReference type="InterPro" id="IPR008753">
    <property type="entry name" value="Peptidase_M13_N"/>
</dbReference>
<dbReference type="Pfam" id="PF05649">
    <property type="entry name" value="Peptidase_M13_N"/>
    <property type="match status" value="1"/>
</dbReference>
<dbReference type="Pfam" id="PF01431">
    <property type="entry name" value="Peptidase_M13"/>
    <property type="match status" value="1"/>
</dbReference>
<dbReference type="EMBL" id="JAMKOV010000008">
    <property type="protein sequence ID" value="KAI8038266.1"/>
    <property type="molecule type" value="Genomic_DNA"/>
</dbReference>
<keyword evidence="5" id="KW-0479">Metal-binding</keyword>
<dbReference type="GO" id="GO:0046872">
    <property type="term" value="F:metal ion binding"/>
    <property type="evidence" value="ECO:0007669"/>
    <property type="project" value="UniProtKB-KW"/>
</dbReference>
<dbReference type="AlphaFoldDB" id="A0A9P9YJZ9"/>
<keyword evidence="8" id="KW-0482">Metalloprotease</keyword>
<dbReference type="PANTHER" id="PTHR11733">
    <property type="entry name" value="ZINC METALLOPROTEASE FAMILY M13 NEPRILYSIN-RELATED"/>
    <property type="match status" value="1"/>
</dbReference>
<dbReference type="InterPro" id="IPR024079">
    <property type="entry name" value="MetalloPept_cat_dom_sf"/>
</dbReference>
<gene>
    <name evidence="12" type="ORF">M5D96_008956</name>
</gene>
<evidence type="ECO:0000256" key="6">
    <source>
        <dbReference type="ARBA" id="ARBA00022801"/>
    </source>
</evidence>
<dbReference type="GO" id="GO:0005886">
    <property type="term" value="C:plasma membrane"/>
    <property type="evidence" value="ECO:0007669"/>
    <property type="project" value="UniProtKB-SubCell"/>
</dbReference>
<dbReference type="InterPro" id="IPR000718">
    <property type="entry name" value="Peptidase_M13"/>
</dbReference>
<feature type="domain" description="Peptidase M13 C-terminal" evidence="10">
    <location>
        <begin position="471"/>
        <end position="654"/>
    </location>
</feature>
<dbReference type="SUPFAM" id="SSF55486">
    <property type="entry name" value="Metalloproteases ('zincins'), catalytic domain"/>
    <property type="match status" value="1"/>
</dbReference>
<dbReference type="OrthoDB" id="7842934at2759"/>
<dbReference type="InterPro" id="IPR018497">
    <property type="entry name" value="Peptidase_M13_C"/>
</dbReference>
<feature type="signal peptide" evidence="9">
    <location>
        <begin position="1"/>
        <end position="19"/>
    </location>
</feature>
<sequence>MERIVWISSLLLLLGFATGLGVTRSVDATANERILSSIKRHMNDSADPCEDFQNYATGKFHEVNKKEDWEITQDAIRDSYIGKLQSVLDLLKDRLFVDEFSVEEKVWRFYNTCLTAPEGTSRIRRFLELVPPGENLTWPPLVAQGSQWPKQQFQWLETLANLRLYALENPLIFFEIRADFYSSNKFSLALSKPDLYKLSNVSEVEDLLKRTGVGPRRAVYLARSIIQLDSDLNGPTGVDTFYTFTLEDVQSRTNLQMGKYLQTVFGHSFENSTSVYVSNMEYFEQIDGVVRKYDSEVVASYLMIQFVRFLLFLDGNGPEKKPAQCAAAVASQMELASDLLYENHYLGQGKREEYSREVQRIFEAVSRTLMARLEENRMHLTDDEVNFLQQKLLAKTLKVGYLPDGVNHRRFVTNFYDDLELDTHPDFARAQLSVLRHRQRRFLDKFNGPVAKGTDYLYFSGYISDNVPGIWFDDSHNIIVMPYNMLLEPYFAPESHDVFKMSLLGFYLARTMMKSFLPGDLPFDSVGNYGGYLNEFKERQSYVDGLACLNSTARSKDLHYRSGDVVSLGLVYETFFGGNSVFNQDQPAFADVPLKKLFLLNVAQLFSFTQEYQDEVQMDSDKLRLSQAVSNLPAFCEIFNCPDTAPLNPPRKCEMW</sequence>
<feature type="domain" description="Peptidase M13 N-terminal" evidence="11">
    <location>
        <begin position="48"/>
        <end position="401"/>
    </location>
</feature>
<keyword evidence="4" id="KW-0645">Protease</keyword>
<accession>A0A9P9YJZ9</accession>
<evidence type="ECO:0000259" key="10">
    <source>
        <dbReference type="Pfam" id="PF01431"/>
    </source>
</evidence>
<dbReference type="GO" id="GO:0016485">
    <property type="term" value="P:protein processing"/>
    <property type="evidence" value="ECO:0007669"/>
    <property type="project" value="TreeGrafter"/>
</dbReference>
<evidence type="ECO:0008006" key="14">
    <source>
        <dbReference type="Google" id="ProtNLM"/>
    </source>
</evidence>
<evidence type="ECO:0000256" key="9">
    <source>
        <dbReference type="SAM" id="SignalP"/>
    </source>
</evidence>
<keyword evidence="6" id="KW-0378">Hydrolase</keyword>
<organism evidence="12 13">
    <name type="scientific">Drosophila gunungcola</name>
    <name type="common">fruit fly</name>
    <dbReference type="NCBI Taxonomy" id="103775"/>
    <lineage>
        <taxon>Eukaryota</taxon>
        <taxon>Metazoa</taxon>
        <taxon>Ecdysozoa</taxon>
        <taxon>Arthropoda</taxon>
        <taxon>Hexapoda</taxon>
        <taxon>Insecta</taxon>
        <taxon>Pterygota</taxon>
        <taxon>Neoptera</taxon>
        <taxon>Endopterygota</taxon>
        <taxon>Diptera</taxon>
        <taxon>Brachycera</taxon>
        <taxon>Muscomorpha</taxon>
        <taxon>Ephydroidea</taxon>
        <taxon>Drosophilidae</taxon>
        <taxon>Drosophila</taxon>
        <taxon>Sophophora</taxon>
    </lineage>
</organism>
<proteinExistence type="inferred from homology"/>
<evidence type="ECO:0000313" key="13">
    <source>
        <dbReference type="Proteomes" id="UP001059596"/>
    </source>
</evidence>
<comment type="cofactor">
    <cofactor evidence="1">
        <name>Zn(2+)</name>
        <dbReference type="ChEBI" id="CHEBI:29105"/>
    </cofactor>
</comment>
<evidence type="ECO:0000256" key="4">
    <source>
        <dbReference type="ARBA" id="ARBA00022670"/>
    </source>
</evidence>
<evidence type="ECO:0000256" key="7">
    <source>
        <dbReference type="ARBA" id="ARBA00022833"/>
    </source>
</evidence>
<dbReference type="Proteomes" id="UP001059596">
    <property type="component" value="Unassembled WGS sequence"/>
</dbReference>
<dbReference type="InterPro" id="IPR042089">
    <property type="entry name" value="Peptidase_M13_dom_2"/>
</dbReference>
<reference evidence="12" key="1">
    <citation type="journal article" date="2023" name="Genome Biol. Evol.">
        <title>Long-read-based Genome Assembly of Drosophila gunungcola Reveals Fewer Chemosensory Genes in Flower-breeding Species.</title>
        <authorList>
            <person name="Negi A."/>
            <person name="Liao B.Y."/>
            <person name="Yeh S.D."/>
        </authorList>
    </citation>
    <scope>NUCLEOTIDE SEQUENCE</scope>
    <source>
        <strain evidence="12">Sukarami</strain>
    </source>
</reference>